<dbReference type="KEGG" id="mbe:MBM_05094"/>
<evidence type="ECO:0000313" key="18">
    <source>
        <dbReference type="Proteomes" id="UP000006753"/>
    </source>
</evidence>
<keyword evidence="6 13" id="KW-0064">Aspartyl protease</keyword>
<evidence type="ECO:0000256" key="12">
    <source>
        <dbReference type="PIRSR" id="PIRSR601461-2"/>
    </source>
</evidence>
<dbReference type="GeneID" id="18761029"/>
<reference evidence="17 18" key="1">
    <citation type="journal article" date="2012" name="BMC Genomics">
        <title>Sequencing the genome of Marssonina brunnea reveals fungus-poplar co-evolution.</title>
        <authorList>
            <person name="Zhu S."/>
            <person name="Cao Y.-Z."/>
            <person name="Jiang C."/>
            <person name="Tan B.-Y."/>
            <person name="Wang Z."/>
            <person name="Feng S."/>
            <person name="Zhang L."/>
            <person name="Su X.-H."/>
            <person name="Brejova B."/>
            <person name="Vinar T."/>
            <person name="Xu M."/>
            <person name="Wang M.-X."/>
            <person name="Zhang S.-G."/>
            <person name="Huang M.-R."/>
            <person name="Wu R."/>
            <person name="Zhou Y."/>
        </authorList>
    </citation>
    <scope>NUCLEOTIDE SEQUENCE [LARGE SCALE GENOMIC DNA]</scope>
    <source>
        <strain evidence="17 18">MB_m1</strain>
    </source>
</reference>
<evidence type="ECO:0000256" key="2">
    <source>
        <dbReference type="ARBA" id="ARBA00007447"/>
    </source>
</evidence>
<dbReference type="SUPFAM" id="SSF50630">
    <property type="entry name" value="Acid proteases"/>
    <property type="match status" value="1"/>
</dbReference>
<feature type="chain" id="PRO_5003854397" evidence="15">
    <location>
        <begin position="19"/>
        <end position="517"/>
    </location>
</feature>
<dbReference type="PANTHER" id="PTHR47966:SF75">
    <property type="entry name" value="ENDOPEPTIDASE (CTSD), PUTATIVE (AFU_ORTHOLOGUE AFUA_4G07040)-RELATED"/>
    <property type="match status" value="1"/>
</dbReference>
<sequence>MLIPKVLATAAVLSTVTAFYPWFPNDRCVGEGNCVAERSAETTFKLVRRSPKDESPHDVQKIRRLAQHLTRKYQRGTPAQSTAIERDEIAKRENDYSIMQAVTPTQAMSAGIHQDGTDFSYFIEVALGSSNTPVYLLLDTGAATTWVMGKSCTSSPCKAHNTFDPSSSKTYETSGSTFTLSYGTGQVAGDLATDTMSFAGMAVPMTFGVAATTSDDFHAFPIDGILGLSQANGSFPIFLETLAAAKLLESNIFGVSLNRASDGVNNGEINFGALNKLNYDGVLSYNPVSPDAGGDWAIPIGNVGFGTTQSNIEGRLAFIDTGTSFIFCPPEDAKTFHALVPGATSTNNVTYTVPCTTTTFMTFTFGDTTYNVDPQDWVSPTADGVCTSNIFGQAVTPGNWLLGDTFLKNVYTVFDVDQDRVGFAPIRGSVSTPSNSTASTSSQSSGASSTSRTSSSTAGSASPTAGSDGHETAAPPAAQAENTTAPSENSSVKADARSLMTSILPGVFAILLLILVP</sequence>
<keyword evidence="12" id="KW-1015">Disulfide bond</keyword>
<feature type="disulfide bond" evidence="12">
    <location>
        <begin position="152"/>
        <end position="157"/>
    </location>
</feature>
<evidence type="ECO:0000256" key="8">
    <source>
        <dbReference type="ARBA" id="ARBA00023136"/>
    </source>
</evidence>
<feature type="active site" evidence="11">
    <location>
        <position position="320"/>
    </location>
</feature>
<evidence type="ECO:0000256" key="6">
    <source>
        <dbReference type="ARBA" id="ARBA00022750"/>
    </source>
</evidence>
<protein>
    <submittedName>
        <fullName evidence="17">Eukaryotic aspartyl protease</fullName>
    </submittedName>
</protein>
<proteinExistence type="inferred from homology"/>
<dbReference type="OMA" id="AASNTWV"/>
<evidence type="ECO:0000256" key="1">
    <source>
        <dbReference type="ARBA" id="ARBA00004236"/>
    </source>
</evidence>
<dbReference type="InterPro" id="IPR034164">
    <property type="entry name" value="Pepsin-like_dom"/>
</dbReference>
<dbReference type="InterPro" id="IPR001461">
    <property type="entry name" value="Aspartic_peptidase_A1"/>
</dbReference>
<dbReference type="InParanoid" id="K1WGG2"/>
<feature type="active site" evidence="11">
    <location>
        <position position="139"/>
    </location>
</feature>
<keyword evidence="5 15" id="KW-0732">Signal</keyword>
<organism evidence="17 18">
    <name type="scientific">Marssonina brunnea f. sp. multigermtubi (strain MB_m1)</name>
    <name type="common">Marssonina leaf spot fungus</name>
    <dbReference type="NCBI Taxonomy" id="1072389"/>
    <lineage>
        <taxon>Eukaryota</taxon>
        <taxon>Fungi</taxon>
        <taxon>Dikarya</taxon>
        <taxon>Ascomycota</taxon>
        <taxon>Pezizomycotina</taxon>
        <taxon>Leotiomycetes</taxon>
        <taxon>Helotiales</taxon>
        <taxon>Drepanopezizaceae</taxon>
        <taxon>Drepanopeziza</taxon>
    </lineage>
</organism>
<evidence type="ECO:0000256" key="10">
    <source>
        <dbReference type="ARBA" id="ARBA00023288"/>
    </source>
</evidence>
<dbReference type="Pfam" id="PF00026">
    <property type="entry name" value="Asp"/>
    <property type="match status" value="1"/>
</dbReference>
<dbReference type="Gene3D" id="2.40.70.10">
    <property type="entry name" value="Acid Proteases"/>
    <property type="match status" value="2"/>
</dbReference>
<dbReference type="FunFam" id="2.40.70.10:FF:000060">
    <property type="entry name" value="Aspartic-type endopeptidase ctsD"/>
    <property type="match status" value="1"/>
</dbReference>
<keyword evidence="7 13" id="KW-0378">Hydrolase</keyword>
<keyword evidence="18" id="KW-1185">Reference proteome</keyword>
<keyword evidence="10" id="KW-0449">Lipoprotein</keyword>
<evidence type="ECO:0000256" key="4">
    <source>
        <dbReference type="ARBA" id="ARBA00022670"/>
    </source>
</evidence>
<feature type="region of interest" description="Disordered" evidence="14">
    <location>
        <begin position="426"/>
        <end position="491"/>
    </location>
</feature>
<feature type="compositionally biased region" description="Low complexity" evidence="14">
    <location>
        <begin position="428"/>
        <end position="467"/>
    </location>
</feature>
<dbReference type="InterPro" id="IPR021109">
    <property type="entry name" value="Peptidase_aspartic_dom_sf"/>
</dbReference>
<comment type="similarity">
    <text evidence="2 13">Belongs to the peptidase A1 family.</text>
</comment>
<keyword evidence="3" id="KW-1003">Cell membrane</keyword>
<dbReference type="HOGENOM" id="CLU_013253_10_1_1"/>
<dbReference type="InterPro" id="IPR001969">
    <property type="entry name" value="Aspartic_peptidase_AS"/>
</dbReference>
<dbReference type="eggNOG" id="KOG1339">
    <property type="taxonomic scope" value="Eukaryota"/>
</dbReference>
<evidence type="ECO:0000256" key="9">
    <source>
        <dbReference type="ARBA" id="ARBA00023180"/>
    </source>
</evidence>
<feature type="domain" description="Peptidase A1" evidence="16">
    <location>
        <begin position="121"/>
        <end position="424"/>
    </location>
</feature>
<keyword evidence="8" id="KW-0472">Membrane</keyword>
<dbReference type="InterPro" id="IPR033121">
    <property type="entry name" value="PEPTIDASE_A1"/>
</dbReference>
<dbReference type="PROSITE" id="PS51767">
    <property type="entry name" value="PEPTIDASE_A1"/>
    <property type="match status" value="1"/>
</dbReference>
<dbReference type="AlphaFoldDB" id="K1WGG2"/>
<keyword evidence="9" id="KW-0325">Glycoprotein</keyword>
<evidence type="ECO:0000256" key="3">
    <source>
        <dbReference type="ARBA" id="ARBA00022475"/>
    </source>
</evidence>
<feature type="compositionally biased region" description="Polar residues" evidence="14">
    <location>
        <begin position="480"/>
        <end position="491"/>
    </location>
</feature>
<dbReference type="GO" id="GO:0005886">
    <property type="term" value="C:plasma membrane"/>
    <property type="evidence" value="ECO:0007669"/>
    <property type="project" value="UniProtKB-SubCell"/>
</dbReference>
<dbReference type="EMBL" id="JH921438">
    <property type="protein sequence ID" value="EKD16625.1"/>
    <property type="molecule type" value="Genomic_DNA"/>
</dbReference>
<evidence type="ECO:0000256" key="14">
    <source>
        <dbReference type="SAM" id="MobiDB-lite"/>
    </source>
</evidence>
<comment type="subcellular location">
    <subcellularLocation>
        <location evidence="1">Cell membrane</location>
    </subcellularLocation>
</comment>
<keyword evidence="4 13" id="KW-0645">Protease</keyword>
<evidence type="ECO:0000256" key="11">
    <source>
        <dbReference type="PIRSR" id="PIRSR601461-1"/>
    </source>
</evidence>
<feature type="disulfide bond" evidence="12">
    <location>
        <begin position="355"/>
        <end position="386"/>
    </location>
</feature>
<dbReference type="STRING" id="1072389.K1WGG2"/>
<evidence type="ECO:0000313" key="17">
    <source>
        <dbReference type="EMBL" id="EKD16625.1"/>
    </source>
</evidence>
<evidence type="ECO:0000256" key="5">
    <source>
        <dbReference type="ARBA" id="ARBA00022729"/>
    </source>
</evidence>
<dbReference type="Proteomes" id="UP000006753">
    <property type="component" value="Unassembled WGS sequence"/>
</dbReference>
<name>K1WGG2_MARBU</name>
<dbReference type="PRINTS" id="PR00792">
    <property type="entry name" value="PEPSIN"/>
</dbReference>
<dbReference type="OrthoDB" id="660550at2759"/>
<dbReference type="FunFam" id="2.40.70.10:FF:000085">
    <property type="entry name" value="Aspartic-type endopeptidase (CtsD), putative"/>
    <property type="match status" value="1"/>
</dbReference>
<evidence type="ECO:0000256" key="7">
    <source>
        <dbReference type="ARBA" id="ARBA00022801"/>
    </source>
</evidence>
<dbReference type="PANTHER" id="PTHR47966">
    <property type="entry name" value="BETA-SITE APP-CLEAVING ENZYME, ISOFORM A-RELATED"/>
    <property type="match status" value="1"/>
</dbReference>
<dbReference type="PROSITE" id="PS00141">
    <property type="entry name" value="ASP_PROTEASE"/>
    <property type="match status" value="1"/>
</dbReference>
<evidence type="ECO:0000256" key="13">
    <source>
        <dbReference type="RuleBase" id="RU000454"/>
    </source>
</evidence>
<evidence type="ECO:0000256" key="15">
    <source>
        <dbReference type="SAM" id="SignalP"/>
    </source>
</evidence>
<dbReference type="GO" id="GO:0006508">
    <property type="term" value="P:proteolysis"/>
    <property type="evidence" value="ECO:0007669"/>
    <property type="project" value="UniProtKB-KW"/>
</dbReference>
<dbReference type="MEROPS" id="A01.077"/>
<dbReference type="CDD" id="cd05471">
    <property type="entry name" value="pepsin_like"/>
    <property type="match status" value="1"/>
</dbReference>
<feature type="signal peptide" evidence="15">
    <location>
        <begin position="1"/>
        <end position="18"/>
    </location>
</feature>
<evidence type="ECO:0000259" key="16">
    <source>
        <dbReference type="PROSITE" id="PS51767"/>
    </source>
</evidence>
<gene>
    <name evidence="17" type="ORF">MBM_05094</name>
</gene>
<accession>K1WGG2</accession>
<dbReference type="GO" id="GO:0004190">
    <property type="term" value="F:aspartic-type endopeptidase activity"/>
    <property type="evidence" value="ECO:0007669"/>
    <property type="project" value="UniProtKB-KW"/>
</dbReference>